<accession>A0A7T4PCD6</accession>
<dbReference type="RefSeq" id="WP_198501699.1">
    <property type="nucleotide sequence ID" value="NZ_CP065959.1"/>
</dbReference>
<evidence type="ECO:0000256" key="1">
    <source>
        <dbReference type="SAM" id="Phobius"/>
    </source>
</evidence>
<evidence type="ECO:0000313" key="2">
    <source>
        <dbReference type="EMBL" id="QQC87547.1"/>
    </source>
</evidence>
<reference evidence="2 3" key="1">
    <citation type="submission" date="2020-12" db="EMBL/GenBank/DDBJ databases">
        <title>Identification and biosynthesis of polyene macrolides produced by Streptomyces alfalfae Men-myco-93-63.</title>
        <authorList>
            <person name="Liu D."/>
            <person name="Li Y."/>
            <person name="Liu L."/>
            <person name="Han X."/>
            <person name="Shen F."/>
        </authorList>
    </citation>
    <scope>NUCLEOTIDE SEQUENCE [LARGE SCALE GENOMIC DNA]</scope>
    <source>
        <strain evidence="2 3">Men-myco-93-63</strain>
    </source>
</reference>
<feature type="transmembrane region" description="Helical" evidence="1">
    <location>
        <begin position="32"/>
        <end position="51"/>
    </location>
</feature>
<organism evidence="2 3">
    <name type="scientific">Streptomyces alfalfae</name>
    <dbReference type="NCBI Taxonomy" id="1642299"/>
    <lineage>
        <taxon>Bacteria</taxon>
        <taxon>Bacillati</taxon>
        <taxon>Actinomycetota</taxon>
        <taxon>Actinomycetes</taxon>
        <taxon>Kitasatosporales</taxon>
        <taxon>Streptomycetaceae</taxon>
        <taxon>Streptomyces</taxon>
    </lineage>
</organism>
<keyword evidence="1" id="KW-0472">Membrane</keyword>
<keyword evidence="1" id="KW-1133">Transmembrane helix</keyword>
<name>A0A7T4PCD6_9ACTN</name>
<feature type="transmembrane region" description="Helical" evidence="1">
    <location>
        <begin position="57"/>
        <end position="75"/>
    </location>
</feature>
<feature type="transmembrane region" description="Helical" evidence="1">
    <location>
        <begin position="199"/>
        <end position="222"/>
    </location>
</feature>
<dbReference type="AlphaFoldDB" id="A0A7T4PCD6"/>
<dbReference type="EMBL" id="CP065959">
    <property type="protein sequence ID" value="QQC87547.1"/>
    <property type="molecule type" value="Genomic_DNA"/>
</dbReference>
<keyword evidence="1" id="KW-0812">Transmembrane</keyword>
<sequence length="226" mass="23921">MTIDSRTSTTDATGGVTAVAGRGRAATRCVDIAALLTPLLVFAVPSALVRAGMINDGFLLLNLCSLLVSALVAVYGHMCWHARPADGDLLCARTLTGRRTLDLTRLTKVGRLEVPGQTRTDDRLILTDAHGVRLVVHKLRGGDGTVDNLVRRALTRRPPGAGVVVSDRAAERLGLRAEVARPHGRLCPGRKIREGLVGWLPLLSVLVLTPVSIGLLLLALTLSGAL</sequence>
<protein>
    <recommendedName>
        <fullName evidence="4">PH domain-containing protein</fullName>
    </recommendedName>
</protein>
<dbReference type="Proteomes" id="UP000596130">
    <property type="component" value="Chromosome"/>
</dbReference>
<proteinExistence type="predicted"/>
<gene>
    <name evidence="2" type="ORF">I8755_03345</name>
</gene>
<evidence type="ECO:0000313" key="3">
    <source>
        <dbReference type="Proteomes" id="UP000596130"/>
    </source>
</evidence>
<evidence type="ECO:0008006" key="4">
    <source>
        <dbReference type="Google" id="ProtNLM"/>
    </source>
</evidence>